<gene>
    <name evidence="1" type="ORF">GCM10023188_03540</name>
</gene>
<proteinExistence type="predicted"/>
<name>A0ABP8L878_9BACT</name>
<accession>A0ABP8L878</accession>
<evidence type="ECO:0000313" key="1">
    <source>
        <dbReference type="EMBL" id="GAA4424100.1"/>
    </source>
</evidence>
<protein>
    <submittedName>
        <fullName evidence="1">Uncharacterized protein</fullName>
    </submittedName>
</protein>
<dbReference type="Proteomes" id="UP001500552">
    <property type="component" value="Unassembled WGS sequence"/>
</dbReference>
<organism evidence="1 2">
    <name type="scientific">Pontibacter saemangeumensis</name>
    <dbReference type="NCBI Taxonomy" id="1084525"/>
    <lineage>
        <taxon>Bacteria</taxon>
        <taxon>Pseudomonadati</taxon>
        <taxon>Bacteroidota</taxon>
        <taxon>Cytophagia</taxon>
        <taxon>Cytophagales</taxon>
        <taxon>Hymenobacteraceae</taxon>
        <taxon>Pontibacter</taxon>
    </lineage>
</organism>
<sequence length="42" mass="4895">MNCMLLHKDGLIELNYDVATDILTAKWPDMMNFTTAEIRFAF</sequence>
<comment type="caution">
    <text evidence="1">The sequence shown here is derived from an EMBL/GenBank/DDBJ whole genome shotgun (WGS) entry which is preliminary data.</text>
</comment>
<keyword evidence="2" id="KW-1185">Reference proteome</keyword>
<evidence type="ECO:0000313" key="2">
    <source>
        <dbReference type="Proteomes" id="UP001500552"/>
    </source>
</evidence>
<dbReference type="EMBL" id="BAABHC010000002">
    <property type="protein sequence ID" value="GAA4424100.1"/>
    <property type="molecule type" value="Genomic_DNA"/>
</dbReference>
<reference evidence="2" key="1">
    <citation type="journal article" date="2019" name="Int. J. Syst. Evol. Microbiol.">
        <title>The Global Catalogue of Microorganisms (GCM) 10K type strain sequencing project: providing services to taxonomists for standard genome sequencing and annotation.</title>
        <authorList>
            <consortium name="The Broad Institute Genomics Platform"/>
            <consortium name="The Broad Institute Genome Sequencing Center for Infectious Disease"/>
            <person name="Wu L."/>
            <person name="Ma J."/>
        </authorList>
    </citation>
    <scope>NUCLEOTIDE SEQUENCE [LARGE SCALE GENOMIC DNA]</scope>
    <source>
        <strain evidence="2">JCM 17926</strain>
    </source>
</reference>